<accession>A0A3M7PP34</accession>
<evidence type="ECO:0000313" key="2">
    <source>
        <dbReference type="Proteomes" id="UP000276133"/>
    </source>
</evidence>
<dbReference type="Proteomes" id="UP000276133">
    <property type="component" value="Unassembled WGS sequence"/>
</dbReference>
<dbReference type="AlphaFoldDB" id="A0A3M7PP34"/>
<sequence length="71" mass="8358">MQNVYSKKRLIFQYFPMNTAFIRTKFFSAFDSSIALTLANRKQQRERKLCECLCALSADKTSLLFKRRLAV</sequence>
<comment type="caution">
    <text evidence="1">The sequence shown here is derived from an EMBL/GenBank/DDBJ whole genome shotgun (WGS) entry which is preliminary data.</text>
</comment>
<organism evidence="1 2">
    <name type="scientific">Brachionus plicatilis</name>
    <name type="common">Marine rotifer</name>
    <name type="synonym">Brachionus muelleri</name>
    <dbReference type="NCBI Taxonomy" id="10195"/>
    <lineage>
        <taxon>Eukaryota</taxon>
        <taxon>Metazoa</taxon>
        <taxon>Spiralia</taxon>
        <taxon>Gnathifera</taxon>
        <taxon>Rotifera</taxon>
        <taxon>Eurotatoria</taxon>
        <taxon>Monogononta</taxon>
        <taxon>Pseudotrocha</taxon>
        <taxon>Ploima</taxon>
        <taxon>Brachionidae</taxon>
        <taxon>Brachionus</taxon>
    </lineage>
</organism>
<protein>
    <submittedName>
        <fullName evidence="1">Uncharacterized protein</fullName>
    </submittedName>
</protein>
<dbReference type="EMBL" id="REGN01009714">
    <property type="protein sequence ID" value="RNA00511.1"/>
    <property type="molecule type" value="Genomic_DNA"/>
</dbReference>
<name>A0A3M7PP34_BRAPC</name>
<gene>
    <name evidence="1" type="ORF">BpHYR1_028138</name>
</gene>
<evidence type="ECO:0000313" key="1">
    <source>
        <dbReference type="EMBL" id="RNA00511.1"/>
    </source>
</evidence>
<keyword evidence="2" id="KW-1185">Reference proteome</keyword>
<proteinExistence type="predicted"/>
<reference evidence="1 2" key="1">
    <citation type="journal article" date="2018" name="Sci. Rep.">
        <title>Genomic signatures of local adaptation to the degree of environmental predictability in rotifers.</title>
        <authorList>
            <person name="Franch-Gras L."/>
            <person name="Hahn C."/>
            <person name="Garcia-Roger E.M."/>
            <person name="Carmona M.J."/>
            <person name="Serra M."/>
            <person name="Gomez A."/>
        </authorList>
    </citation>
    <scope>NUCLEOTIDE SEQUENCE [LARGE SCALE GENOMIC DNA]</scope>
    <source>
        <strain evidence="1">HYR1</strain>
    </source>
</reference>